<gene>
    <name evidence="3" type="ORF">SG35_028850</name>
</gene>
<evidence type="ECO:0000313" key="3">
    <source>
        <dbReference type="EMBL" id="WDE02424.1"/>
    </source>
</evidence>
<accession>A0AAE9YXZ1</accession>
<dbReference type="AlphaFoldDB" id="A0AAE9YXZ1"/>
<name>A0AAE9YXZ1_9GAMM</name>
<dbReference type="KEGG" id="tact:SG35_028850"/>
<feature type="region of interest" description="Disordered" evidence="1">
    <location>
        <begin position="341"/>
        <end position="414"/>
    </location>
</feature>
<proteinExistence type="predicted"/>
<dbReference type="InterPro" id="IPR013783">
    <property type="entry name" value="Ig-like_fold"/>
</dbReference>
<dbReference type="Proteomes" id="UP000032568">
    <property type="component" value="Chromosome pTact"/>
</dbReference>
<feature type="compositionally biased region" description="Gly residues" evidence="1">
    <location>
        <begin position="352"/>
        <end position="399"/>
    </location>
</feature>
<evidence type="ECO:0000256" key="2">
    <source>
        <dbReference type="SAM" id="SignalP"/>
    </source>
</evidence>
<feature type="signal peptide" evidence="2">
    <location>
        <begin position="1"/>
        <end position="22"/>
    </location>
</feature>
<dbReference type="Gene3D" id="2.60.40.10">
    <property type="entry name" value="Immunoglobulins"/>
    <property type="match status" value="1"/>
</dbReference>
<reference evidence="3 4" key="2">
    <citation type="journal article" date="2022" name="Mar. Drugs">
        <title>Bioassay-Guided Fractionation Leads to the Detection of Cholic Acid Generated by the Rare Thalassomonas sp.</title>
        <authorList>
            <person name="Pheiffer F."/>
            <person name="Schneider Y.K."/>
            <person name="Hansen E.H."/>
            <person name="Andersen J.H."/>
            <person name="Isaksson J."/>
            <person name="Busche T."/>
            <person name="R C."/>
            <person name="Kalinowski J."/>
            <person name="Zyl L.V."/>
            <person name="Trindade M."/>
        </authorList>
    </citation>
    <scope>NUCLEOTIDE SEQUENCE [LARGE SCALE GENOMIC DNA]</scope>
    <source>
        <strain evidence="3 4">A5K-106</strain>
    </source>
</reference>
<dbReference type="CDD" id="cd00063">
    <property type="entry name" value="FN3"/>
    <property type="match status" value="1"/>
</dbReference>
<evidence type="ECO:0000313" key="4">
    <source>
        <dbReference type="Proteomes" id="UP000032568"/>
    </source>
</evidence>
<evidence type="ECO:0008006" key="5">
    <source>
        <dbReference type="Google" id="ProtNLM"/>
    </source>
</evidence>
<sequence>MLFRSKTVVATLLGVCAYAANADQQISYQQGVNGYDGALSVIFDGGRHQSIDKTAHYFRYSGVNRRYNIEYFDLGDLNRQGRVLDAKLTFYRVGGWAYTTSDIDVRQILDPDNLGGGYASGWKLAEGFRTGANLESRDDSTGTDIKWRLSDPDSPEDLNADYFAGVLRSADEAPAFSPAQTDAVGSAYTVDVTSDVQCMQLGQCPNHGWALTHASDDANIQYFTGTSHHTEVQYRPQLTITFADDELEPLVLRSEPNGAAFSSTTQSVDLLLETNEISQCRFDRSPYASFEQMQYLLTASADGLTHQASWPNVAADNAYLLYARCQDEAGNTSQTPHVFSFSLNATDTDGGSNEGGSNEGGSNEGGSNEGGSNEGGSNEGGSNEGGSNEGGSNEGGSNEGGTEEPAPAGPGVTLNWQAPTLNVDNSALEGIAGYKIYYGTVQGSPDTVVTVTDPQLESLTLYNLANGEYYFSMKAFSSTGMESETSAEFYFQVSN</sequence>
<evidence type="ECO:0000256" key="1">
    <source>
        <dbReference type="SAM" id="MobiDB-lite"/>
    </source>
</evidence>
<feature type="chain" id="PRO_5042251387" description="Fibronectin type-III domain-containing protein" evidence="2">
    <location>
        <begin position="23"/>
        <end position="495"/>
    </location>
</feature>
<keyword evidence="4" id="KW-1185">Reference proteome</keyword>
<dbReference type="InterPro" id="IPR036116">
    <property type="entry name" value="FN3_sf"/>
</dbReference>
<dbReference type="RefSeq" id="WP_044832639.1">
    <property type="nucleotide sequence ID" value="NZ_CP059736.1"/>
</dbReference>
<reference evidence="3 4" key="1">
    <citation type="journal article" date="2015" name="Genome Announc.">
        <title>Draft Genome Sequences of Marine Isolates of Thalassomonas viridans and Thalassomonas actiniarum.</title>
        <authorList>
            <person name="Olonade I."/>
            <person name="van Zyl L.J."/>
            <person name="Trindade M."/>
        </authorList>
    </citation>
    <scope>NUCLEOTIDE SEQUENCE [LARGE SCALE GENOMIC DNA]</scope>
    <source>
        <strain evidence="3 4">A5K-106</strain>
    </source>
</reference>
<protein>
    <recommendedName>
        <fullName evidence="5">Fibronectin type-III domain-containing protein</fullName>
    </recommendedName>
</protein>
<dbReference type="SUPFAM" id="SSF49265">
    <property type="entry name" value="Fibronectin type III"/>
    <property type="match status" value="1"/>
</dbReference>
<keyword evidence="2" id="KW-0732">Signal</keyword>
<dbReference type="InterPro" id="IPR003961">
    <property type="entry name" value="FN3_dom"/>
</dbReference>
<dbReference type="EMBL" id="CP059736">
    <property type="protein sequence ID" value="WDE02424.1"/>
    <property type="molecule type" value="Genomic_DNA"/>
</dbReference>
<organism evidence="3 4">
    <name type="scientific">Thalassomonas actiniarum</name>
    <dbReference type="NCBI Taxonomy" id="485447"/>
    <lineage>
        <taxon>Bacteria</taxon>
        <taxon>Pseudomonadati</taxon>
        <taxon>Pseudomonadota</taxon>
        <taxon>Gammaproteobacteria</taxon>
        <taxon>Alteromonadales</taxon>
        <taxon>Colwelliaceae</taxon>
        <taxon>Thalassomonas</taxon>
    </lineage>
</organism>